<dbReference type="InterPro" id="IPR001841">
    <property type="entry name" value="Znf_RING"/>
</dbReference>
<dbReference type="PROSITE" id="PS00518">
    <property type="entry name" value="ZF_RING_1"/>
    <property type="match status" value="1"/>
</dbReference>
<dbReference type="SUPFAM" id="SSF51905">
    <property type="entry name" value="FAD/NAD(P)-binding domain"/>
    <property type="match status" value="1"/>
</dbReference>
<dbReference type="SMART" id="SM00184">
    <property type="entry name" value="RING"/>
    <property type="match status" value="1"/>
</dbReference>
<protein>
    <recommendedName>
        <fullName evidence="10">RING-type domain-containing protein</fullName>
    </recommendedName>
</protein>
<evidence type="ECO:0000256" key="4">
    <source>
        <dbReference type="ARBA" id="ARBA00022827"/>
    </source>
</evidence>
<keyword evidence="9" id="KW-1133">Transmembrane helix</keyword>
<dbReference type="Pfam" id="PF13738">
    <property type="entry name" value="Pyr_redox_3"/>
    <property type="match status" value="1"/>
</dbReference>
<evidence type="ECO:0000256" key="6">
    <source>
        <dbReference type="ARBA" id="ARBA00023002"/>
    </source>
</evidence>
<dbReference type="PROSITE" id="PS50089">
    <property type="entry name" value="ZF_RING_2"/>
    <property type="match status" value="1"/>
</dbReference>
<evidence type="ECO:0000256" key="2">
    <source>
        <dbReference type="ARBA" id="ARBA00022723"/>
    </source>
</evidence>
<keyword evidence="3 7" id="KW-0863">Zinc-finger</keyword>
<evidence type="ECO:0000313" key="11">
    <source>
        <dbReference type="EMBL" id="GFH58430.1"/>
    </source>
</evidence>
<evidence type="ECO:0000256" key="5">
    <source>
        <dbReference type="ARBA" id="ARBA00022833"/>
    </source>
</evidence>
<dbReference type="Pfam" id="PF03457">
    <property type="entry name" value="HA"/>
    <property type="match status" value="4"/>
</dbReference>
<dbReference type="InterPro" id="IPR036188">
    <property type="entry name" value="FAD/NAD-bd_sf"/>
</dbReference>
<accession>A0AAD3HCD9</accession>
<dbReference type="PANTHER" id="PTHR33418">
    <property type="entry name" value="HELICASE-ASSOCIATED"/>
    <property type="match status" value="1"/>
</dbReference>
<dbReference type="Gene3D" id="3.30.40.10">
    <property type="entry name" value="Zinc/RING finger domain, C3HC4 (zinc finger)"/>
    <property type="match status" value="1"/>
</dbReference>
<evidence type="ECO:0000256" key="7">
    <source>
        <dbReference type="PROSITE-ProRule" id="PRU00175"/>
    </source>
</evidence>
<dbReference type="GO" id="GO:0004499">
    <property type="term" value="F:N,N-dimethylaniline monooxygenase activity"/>
    <property type="evidence" value="ECO:0007669"/>
    <property type="project" value="InterPro"/>
</dbReference>
<dbReference type="InterPro" id="IPR020946">
    <property type="entry name" value="Flavin_mOase-like"/>
</dbReference>
<feature type="domain" description="RING-type" evidence="10">
    <location>
        <begin position="754"/>
        <end position="794"/>
    </location>
</feature>
<keyword evidence="2" id="KW-0479">Metal-binding</keyword>
<keyword evidence="12" id="KW-1185">Reference proteome</keyword>
<dbReference type="EMBL" id="BLLK01000062">
    <property type="protein sequence ID" value="GFH58430.1"/>
    <property type="molecule type" value="Genomic_DNA"/>
</dbReference>
<comment type="caution">
    <text evidence="11">The sequence shown here is derived from an EMBL/GenBank/DDBJ whole genome shotgun (WGS) entry which is preliminary data.</text>
</comment>
<dbReference type="AlphaFoldDB" id="A0AAD3HCD9"/>
<proteinExistence type="predicted"/>
<dbReference type="Pfam" id="PF13923">
    <property type="entry name" value="zf-C3HC4_2"/>
    <property type="match status" value="1"/>
</dbReference>
<keyword evidence="9" id="KW-0472">Membrane</keyword>
<dbReference type="InterPro" id="IPR013083">
    <property type="entry name" value="Znf_RING/FYVE/PHD"/>
</dbReference>
<dbReference type="Proteomes" id="UP001054902">
    <property type="component" value="Unassembled WGS sequence"/>
</dbReference>
<gene>
    <name evidence="11" type="ORF">CTEN210_14906</name>
</gene>
<evidence type="ECO:0000256" key="3">
    <source>
        <dbReference type="ARBA" id="ARBA00022771"/>
    </source>
</evidence>
<evidence type="ECO:0000313" key="12">
    <source>
        <dbReference type="Proteomes" id="UP001054902"/>
    </source>
</evidence>
<keyword evidence="6" id="KW-0560">Oxidoreductase</keyword>
<dbReference type="Gene3D" id="6.10.140.530">
    <property type="match status" value="2"/>
</dbReference>
<name>A0AAD3HCD9_9STRA</name>
<keyword evidence="4" id="KW-0274">FAD</keyword>
<keyword evidence="9" id="KW-0812">Transmembrane</keyword>
<evidence type="ECO:0000256" key="1">
    <source>
        <dbReference type="ARBA" id="ARBA00022630"/>
    </source>
</evidence>
<keyword evidence="5" id="KW-0862">Zinc</keyword>
<dbReference type="GO" id="GO:0050661">
    <property type="term" value="F:NADP binding"/>
    <property type="evidence" value="ECO:0007669"/>
    <property type="project" value="InterPro"/>
</dbReference>
<dbReference type="PANTHER" id="PTHR33418:SF1">
    <property type="entry name" value="HELICASE-ASSOCIATED DOMAIN-CONTAINING PROTEIN"/>
    <property type="match status" value="1"/>
</dbReference>
<dbReference type="InterPro" id="IPR017907">
    <property type="entry name" value="Znf_RING_CS"/>
</dbReference>
<evidence type="ECO:0000259" key="10">
    <source>
        <dbReference type="PROSITE" id="PS50089"/>
    </source>
</evidence>
<feature type="region of interest" description="Disordered" evidence="8">
    <location>
        <begin position="838"/>
        <end position="869"/>
    </location>
</feature>
<dbReference type="PRINTS" id="PR00368">
    <property type="entry name" value="FADPNR"/>
</dbReference>
<feature type="transmembrane region" description="Helical" evidence="9">
    <location>
        <begin position="642"/>
        <end position="669"/>
    </location>
</feature>
<feature type="transmembrane region" description="Helical" evidence="9">
    <location>
        <begin position="566"/>
        <end position="586"/>
    </location>
</feature>
<dbReference type="Pfam" id="PF00743">
    <property type="entry name" value="FMO-like"/>
    <property type="match status" value="2"/>
</dbReference>
<dbReference type="InterPro" id="IPR005114">
    <property type="entry name" value="Helicase_assoc"/>
</dbReference>
<reference evidence="11 12" key="1">
    <citation type="journal article" date="2021" name="Sci. Rep.">
        <title>The genome of the diatom Chaetoceros tenuissimus carries an ancient integrated fragment of an extant virus.</title>
        <authorList>
            <person name="Hongo Y."/>
            <person name="Kimura K."/>
            <person name="Takaki Y."/>
            <person name="Yoshida Y."/>
            <person name="Baba S."/>
            <person name="Kobayashi G."/>
            <person name="Nagasaki K."/>
            <person name="Hano T."/>
            <person name="Tomaru Y."/>
        </authorList>
    </citation>
    <scope>NUCLEOTIDE SEQUENCE [LARGE SCALE GENOMIC DNA]</scope>
    <source>
        <strain evidence="11 12">NIES-3715</strain>
    </source>
</reference>
<evidence type="ECO:0000256" key="9">
    <source>
        <dbReference type="SAM" id="Phobius"/>
    </source>
</evidence>
<sequence length="1182" mass="136997">MQEKQQRKKIFIIGAGPSGIVALKEALEAGCFDPICVDAKSQIGGVFSVAYDELYTTTSNMFLAFSDFPPKESIRYWTKEEYCQYLNDYIDHFNLRKYIKLNTAVKECILDKDTGRWKIITKSWISRQGEMKRGSIAFSQDDISDVFAADNKRASFQFRQNVSPGYTYDADYLIVASGTNQVPNVPEFPNLSPDVELVHSADFTNASDICRDKRVLIIGNGESAADMAAQSSDVAKHVTLYSRRHFSLGFRFVYNFLKDKMYDERELLSRQDGCLPNDMLESIANNRILSKLPIGFMSILLDLMLSDVTSWHGEESTAGITARIMKKNFSQDFFALDTSPPTKSGGVLTHAAATKGLDILVSPKMHISGSTATFEDAYYFRKKDEQFEKIDIDVDLIILCTGYGLDFDWIGVEGEEHSIEPNPRKWFKHCFPPGLGHKVAFLGYARPNQGGIPQCSELLARYVTLLLKGEKTLPPDYAEIALVEGEEERATFYKVPNHHALVDFPSYTHSIARLIGCEPRAPFSPSRYIKFWTLPNWMCFYRLNGPGAKPQVCWDIMDQYRIVDTLIPFPLIIFYTLFGLFMQPFFLMEYILQKSLKEPSSANVLLKGYKARVGGHFYQLNGNNLRLQDVIMPSSGWLVVEIAAIIILNFAFSHIVWTLILLLSAFIFFKRDVIDMKIREQATNKSSLGVHEKLNQHSMNQYTSFRRPSRRTRTKITSYREDDCEDEVHDIEEKKKPRVQLESNSKNFYRDFECAICLETLSDPYLIPKCCHRFCRECIHKSLRSGNKECPTCRIHIVSKRDLRRDVLMGQMLTRLHLLETEKSKLKKLNHTNNRDIGTCDEEIEKGNQSSQSRKRKSQDCQENGKKKRRHLKSFEEHFQSLQNFKMKYGHCDVPTNFQENPSLGNWCGKLRSIKAGSLPNYQRARLRLTPERIQQLNMIGFKWKKYKSFHEHMHDLLIFKQKFGHCDVPRSHKDNPSLASWCAHIRMSYKEVLSGKKPRHHDLSKAMIKELEDIGFRFDVQYFQSFQTRIDDLKVFKDRFGHCDVPYKWQENPSLAKWCRSMREAHKAIEVGKKPHHRILSQAMIQELDRLGFQWTVKGSIHKSFQEYINELQEYKSRHGHCDVPFKYSENPSLGYWCANVRRAYNRIQTGEKPNHTLTHHMIKHLNSIGFRWHISRRRTT</sequence>
<dbReference type="SUPFAM" id="SSF57850">
    <property type="entry name" value="RING/U-box"/>
    <property type="match status" value="1"/>
</dbReference>
<organism evidence="11 12">
    <name type="scientific">Chaetoceros tenuissimus</name>
    <dbReference type="NCBI Taxonomy" id="426638"/>
    <lineage>
        <taxon>Eukaryota</taxon>
        <taxon>Sar</taxon>
        <taxon>Stramenopiles</taxon>
        <taxon>Ochrophyta</taxon>
        <taxon>Bacillariophyta</taxon>
        <taxon>Coscinodiscophyceae</taxon>
        <taxon>Chaetocerotophycidae</taxon>
        <taxon>Chaetocerotales</taxon>
        <taxon>Chaetocerotaceae</taxon>
        <taxon>Chaetoceros</taxon>
    </lineage>
</organism>
<keyword evidence="1" id="KW-0285">Flavoprotein</keyword>
<dbReference type="GO" id="GO:0050660">
    <property type="term" value="F:flavin adenine dinucleotide binding"/>
    <property type="evidence" value="ECO:0007669"/>
    <property type="project" value="InterPro"/>
</dbReference>
<dbReference type="Gene3D" id="3.50.50.60">
    <property type="entry name" value="FAD/NAD(P)-binding domain"/>
    <property type="match status" value="2"/>
</dbReference>
<dbReference type="GO" id="GO:0008270">
    <property type="term" value="F:zinc ion binding"/>
    <property type="evidence" value="ECO:0007669"/>
    <property type="project" value="UniProtKB-KW"/>
</dbReference>
<dbReference type="PRINTS" id="PR00411">
    <property type="entry name" value="PNDRDTASEI"/>
</dbReference>
<evidence type="ECO:0000256" key="8">
    <source>
        <dbReference type="SAM" id="MobiDB-lite"/>
    </source>
</evidence>